<dbReference type="EMBL" id="JPRL01000002">
    <property type="protein sequence ID" value="KFF03205.1"/>
    <property type="molecule type" value="Genomic_DNA"/>
</dbReference>
<comment type="caution">
    <text evidence="4">The sequence shown here is derived from an EMBL/GenBank/DDBJ whole genome shotgun (WGS) entry which is preliminary data.</text>
</comment>
<protein>
    <submittedName>
        <fullName evidence="4">Pimeloyl-CoA dehydrogenase</fullName>
    </submittedName>
</protein>
<evidence type="ECO:0000313" key="5">
    <source>
        <dbReference type="Proteomes" id="UP000028715"/>
    </source>
</evidence>
<dbReference type="PANTHER" id="PTHR43212">
    <property type="entry name" value="QUERCETIN 2,3-DIOXYGENASE"/>
    <property type="match status" value="1"/>
</dbReference>
<dbReference type="RefSeq" id="WP_035688566.1">
    <property type="nucleotide sequence ID" value="NZ_JPRL01000002.1"/>
</dbReference>
<dbReference type="Proteomes" id="UP000028715">
    <property type="component" value="Unassembled WGS sequence"/>
</dbReference>
<accession>A0A085ZFJ1</accession>
<feature type="domain" description="Pirin N-terminal" evidence="3">
    <location>
        <begin position="48"/>
        <end position="118"/>
    </location>
</feature>
<evidence type="ECO:0000256" key="2">
    <source>
        <dbReference type="RuleBase" id="RU003457"/>
    </source>
</evidence>
<gene>
    <name evidence="4" type="ORF">IW19_20035</name>
</gene>
<evidence type="ECO:0000256" key="1">
    <source>
        <dbReference type="ARBA" id="ARBA00008416"/>
    </source>
</evidence>
<organism evidence="4 5">
    <name type="scientific">Flavobacterium reichenbachii</name>
    <dbReference type="NCBI Taxonomy" id="362418"/>
    <lineage>
        <taxon>Bacteria</taxon>
        <taxon>Pseudomonadati</taxon>
        <taxon>Bacteroidota</taxon>
        <taxon>Flavobacteriia</taxon>
        <taxon>Flavobacteriales</taxon>
        <taxon>Flavobacteriaceae</taxon>
        <taxon>Flavobacterium</taxon>
    </lineage>
</organism>
<comment type="similarity">
    <text evidence="1 2">Belongs to the pirin family.</text>
</comment>
<name>A0A085ZFJ1_9FLAO</name>
<dbReference type="InterPro" id="IPR011051">
    <property type="entry name" value="RmlC_Cupin_sf"/>
</dbReference>
<evidence type="ECO:0000313" key="4">
    <source>
        <dbReference type="EMBL" id="KFF03205.1"/>
    </source>
</evidence>
<dbReference type="Pfam" id="PF02678">
    <property type="entry name" value="Pirin"/>
    <property type="match status" value="1"/>
</dbReference>
<evidence type="ECO:0000259" key="3">
    <source>
        <dbReference type="Pfam" id="PF02678"/>
    </source>
</evidence>
<dbReference type="InterPro" id="IPR012093">
    <property type="entry name" value="Pirin"/>
</dbReference>
<reference evidence="4 5" key="1">
    <citation type="submission" date="2014-07" db="EMBL/GenBank/DDBJ databases">
        <title>Genome of Flavobacterium reichenbachii LMG 25512.</title>
        <authorList>
            <person name="Stropko S.J."/>
            <person name="Pipes S.E."/>
            <person name="Newman J.D."/>
        </authorList>
    </citation>
    <scope>NUCLEOTIDE SEQUENCE [LARGE SCALE GENOMIC DNA]</scope>
    <source>
        <strain evidence="4 5">LMG 25512</strain>
    </source>
</reference>
<dbReference type="STRING" id="362418.IW19_20035"/>
<dbReference type="Gene3D" id="2.60.120.10">
    <property type="entry name" value="Jelly Rolls"/>
    <property type="match status" value="1"/>
</dbReference>
<dbReference type="SUPFAM" id="SSF51182">
    <property type="entry name" value="RmlC-like cupins"/>
    <property type="match status" value="1"/>
</dbReference>
<dbReference type="InterPro" id="IPR003829">
    <property type="entry name" value="Pirin_N_dom"/>
</dbReference>
<keyword evidence="5" id="KW-1185">Reference proteome</keyword>
<dbReference type="OrthoDB" id="9780903at2"/>
<dbReference type="AlphaFoldDB" id="A0A085ZFJ1"/>
<dbReference type="PANTHER" id="PTHR43212:SF3">
    <property type="entry name" value="QUERCETIN 2,3-DIOXYGENASE"/>
    <property type="match status" value="1"/>
</dbReference>
<dbReference type="eggNOG" id="COG1741">
    <property type="taxonomic scope" value="Bacteria"/>
</dbReference>
<dbReference type="InterPro" id="IPR014710">
    <property type="entry name" value="RmlC-like_jellyroll"/>
</dbReference>
<proteinExistence type="inferred from homology"/>
<sequence>MVTKIDNNIKYGKQHGGFGIQILYPGLIMPQLNDTGFFTIGRIDHARITPGTLIPMHPHRDDEILTYLRSGSVKHLDSEGHSQEISNQKLMMMNSGASYYHEERVLEEGGALEGLHIFIRPETAGLKPQVQFYQLPKVHSRNLWRKIAGKGSGYPLQIRSSTWLMDVRLEKDQQIVLPEVPSENCAFLFYVFAGKVNVHETMGLVTGESALVEDDNPVFRAVETSDIVLFITKTDAVHFDEGMYSGNLQ</sequence>